<accession>A0A4Q9Q0L0</accession>
<gene>
    <name evidence="2" type="ORF">BD310DRAFT_333598</name>
</gene>
<evidence type="ECO:0000313" key="2">
    <source>
        <dbReference type="EMBL" id="TBU60461.1"/>
    </source>
</evidence>
<organism evidence="2 3">
    <name type="scientific">Dichomitus squalens</name>
    <dbReference type="NCBI Taxonomy" id="114155"/>
    <lineage>
        <taxon>Eukaryota</taxon>
        <taxon>Fungi</taxon>
        <taxon>Dikarya</taxon>
        <taxon>Basidiomycota</taxon>
        <taxon>Agaricomycotina</taxon>
        <taxon>Agaricomycetes</taxon>
        <taxon>Polyporales</taxon>
        <taxon>Polyporaceae</taxon>
        <taxon>Dichomitus</taxon>
    </lineage>
</organism>
<proteinExistence type="predicted"/>
<sequence>MRNNVSNNLAMSGLPWIPEDVPCPQGVGQRTMAGLWGGAELIPWFGADEEEEDELAWLQGEAVAEEDEGEGGDGDGDGAEGNDDADGEGGVDGAVGSEESSEEEDGQDKTDETDEEDEEDEDEDEDENEDEDETDDVEEATAIASEAYFTVPGPRPGNSALTSAPLNGVVVRRSTRIQAQGVASSSTAPPPSQGPIPRPGRGQAASGRGEPAVVPTAALSAKARGKQPQTRARPAGKENQVGTAYNAGDSNGSEEYVVCPSASAGCGKRRREPEEDDDVDGDDDDDDDYTARAPSAKRKRLPGGSSVNVDAPKKSKRPRVPVDVLDRLCTVMPNAPCPWPTCTKKFQLVQTGKGEGGDAGAARPKCNVTEHFREHVEDGHIFNTNGAIVCPACGKTDKGNTFVRHVKAAHWHARWGCLLTLHGLECSWQGTRAGDVSQHVERTHRGHLDLLPPLPT</sequence>
<feature type="compositionally biased region" description="Acidic residues" evidence="1">
    <location>
        <begin position="274"/>
        <end position="288"/>
    </location>
</feature>
<feature type="region of interest" description="Disordered" evidence="1">
    <location>
        <begin position="44"/>
        <end position="318"/>
    </location>
</feature>
<protein>
    <submittedName>
        <fullName evidence="2">Uncharacterized protein</fullName>
    </submittedName>
</protein>
<evidence type="ECO:0000256" key="1">
    <source>
        <dbReference type="SAM" id="MobiDB-lite"/>
    </source>
</evidence>
<feature type="compositionally biased region" description="Pro residues" evidence="1">
    <location>
        <begin position="188"/>
        <end position="198"/>
    </location>
</feature>
<feature type="compositionally biased region" description="Polar residues" evidence="1">
    <location>
        <begin position="240"/>
        <end position="253"/>
    </location>
</feature>
<dbReference type="Proteomes" id="UP000292082">
    <property type="component" value="Unassembled WGS sequence"/>
</dbReference>
<name>A0A4Q9Q0L0_9APHY</name>
<evidence type="ECO:0000313" key="3">
    <source>
        <dbReference type="Proteomes" id="UP000292082"/>
    </source>
</evidence>
<feature type="compositionally biased region" description="Polar residues" evidence="1">
    <location>
        <begin position="176"/>
        <end position="187"/>
    </location>
</feature>
<feature type="compositionally biased region" description="Acidic residues" evidence="1">
    <location>
        <begin position="63"/>
        <end position="89"/>
    </location>
</feature>
<reference evidence="2 3" key="1">
    <citation type="submission" date="2019-01" db="EMBL/GenBank/DDBJ databases">
        <title>Draft genome sequences of three monokaryotic isolates of the white-rot basidiomycete fungus Dichomitus squalens.</title>
        <authorList>
            <consortium name="DOE Joint Genome Institute"/>
            <person name="Lopez S.C."/>
            <person name="Andreopoulos B."/>
            <person name="Pangilinan J."/>
            <person name="Lipzen A."/>
            <person name="Riley R."/>
            <person name="Ahrendt S."/>
            <person name="Ng V."/>
            <person name="Barry K."/>
            <person name="Daum C."/>
            <person name="Grigoriev I.V."/>
            <person name="Hilden K.S."/>
            <person name="Makela M.R."/>
            <person name="de Vries R.P."/>
        </authorList>
    </citation>
    <scope>NUCLEOTIDE SEQUENCE [LARGE SCALE GENOMIC DNA]</scope>
    <source>
        <strain evidence="2 3">CBS 464.89</strain>
    </source>
</reference>
<dbReference type="AlphaFoldDB" id="A0A4Q9Q0L0"/>
<feature type="compositionally biased region" description="Acidic residues" evidence="1">
    <location>
        <begin position="99"/>
        <end position="139"/>
    </location>
</feature>
<dbReference type="EMBL" id="ML145105">
    <property type="protein sequence ID" value="TBU60461.1"/>
    <property type="molecule type" value="Genomic_DNA"/>
</dbReference>
<keyword evidence="3" id="KW-1185">Reference proteome</keyword>